<evidence type="ECO:0000256" key="1">
    <source>
        <dbReference type="ARBA" id="ARBA00007730"/>
    </source>
</evidence>
<evidence type="ECO:0000313" key="6">
    <source>
        <dbReference type="EMBL" id="GEP42965.1"/>
    </source>
</evidence>
<dbReference type="EMBL" id="BKAG01000013">
    <property type="protein sequence ID" value="GEP42965.1"/>
    <property type="molecule type" value="Genomic_DNA"/>
</dbReference>
<feature type="region of interest" description="Disordered" evidence="4">
    <location>
        <begin position="1"/>
        <end position="25"/>
    </location>
</feature>
<proteinExistence type="inferred from homology"/>
<evidence type="ECO:0000313" key="7">
    <source>
        <dbReference type="Proteomes" id="UP000321577"/>
    </source>
</evidence>
<evidence type="ECO:0000256" key="3">
    <source>
        <dbReference type="ARBA" id="ARBA00023002"/>
    </source>
</evidence>
<feature type="compositionally biased region" description="Polar residues" evidence="4">
    <location>
        <begin position="1"/>
        <end position="13"/>
    </location>
</feature>
<keyword evidence="7" id="KW-1185">Reference proteome</keyword>
<organism evidence="6 7">
    <name type="scientific">Brevifollis gellanilyticus</name>
    <dbReference type="NCBI Taxonomy" id="748831"/>
    <lineage>
        <taxon>Bacteria</taxon>
        <taxon>Pseudomonadati</taxon>
        <taxon>Verrucomicrobiota</taxon>
        <taxon>Verrucomicrobiia</taxon>
        <taxon>Verrucomicrobiales</taxon>
        <taxon>Verrucomicrobiaceae</taxon>
    </lineage>
</organism>
<comment type="similarity">
    <text evidence="1">Belongs to the aspartyl/asparaginyl beta-hydroxylase family.</text>
</comment>
<sequence>MHTSTSVMTSIPYSPSAVSVPASPPRGYEVKSQSDYDRTHHTFSNTLSQKLMNGIQNILEGILVKFSAVGDMPVFEAKNFPWVSGVEADWHKVRAELDSVMKYRDAMPSFQDIIKEVATIQQDDQWKTFFLRGVGMDCEENARRCPETMKVLEKIPACSTAFFSILSPRKHIPHHRGPWAGVLRMHLGLQVPEPAHQCRIRVADQFHAWQEGKCLIFDDTYNHEVWNDTDGYRVVLFVDFARPLRWPLNVINNWLMNLSALAPFLREAKGRQKASEKKFWALTAKDS</sequence>
<keyword evidence="2" id="KW-0223">Dioxygenase</keyword>
<accession>A0A512M8B5</accession>
<evidence type="ECO:0000256" key="2">
    <source>
        <dbReference type="ARBA" id="ARBA00022964"/>
    </source>
</evidence>
<keyword evidence="3" id="KW-0560">Oxidoreductase</keyword>
<feature type="domain" description="Aspartyl/asparaginy/proline hydroxylase" evidence="5">
    <location>
        <begin position="87"/>
        <end position="243"/>
    </location>
</feature>
<dbReference type="GO" id="GO:0051213">
    <property type="term" value="F:dioxygenase activity"/>
    <property type="evidence" value="ECO:0007669"/>
    <property type="project" value="UniProtKB-KW"/>
</dbReference>
<protein>
    <recommendedName>
        <fullName evidence="5">Aspartyl/asparaginy/proline hydroxylase domain-containing protein</fullName>
    </recommendedName>
</protein>
<dbReference type="InterPro" id="IPR051821">
    <property type="entry name" value="Asp/Asn_beta-hydroxylase"/>
</dbReference>
<dbReference type="RefSeq" id="WP_218032958.1">
    <property type="nucleotide sequence ID" value="NZ_BKAG01000013.1"/>
</dbReference>
<dbReference type="InterPro" id="IPR007803">
    <property type="entry name" value="Asp/Arg/Pro-Hydrxlase"/>
</dbReference>
<dbReference type="PANTHER" id="PTHR46332:SF5">
    <property type="entry name" value="ASPARTATE BETA-HYDROXYLASE DOMAIN CONTAINING 2"/>
    <property type="match status" value="1"/>
</dbReference>
<reference evidence="6 7" key="1">
    <citation type="submission" date="2019-07" db="EMBL/GenBank/DDBJ databases">
        <title>Whole genome shotgun sequence of Brevifollis gellanilyticus NBRC 108608.</title>
        <authorList>
            <person name="Hosoyama A."/>
            <person name="Uohara A."/>
            <person name="Ohji S."/>
            <person name="Ichikawa N."/>
        </authorList>
    </citation>
    <scope>NUCLEOTIDE SEQUENCE [LARGE SCALE GENOMIC DNA]</scope>
    <source>
        <strain evidence="6 7">NBRC 108608</strain>
    </source>
</reference>
<dbReference type="Proteomes" id="UP000321577">
    <property type="component" value="Unassembled WGS sequence"/>
</dbReference>
<dbReference type="AlphaFoldDB" id="A0A512M8B5"/>
<evidence type="ECO:0000256" key="4">
    <source>
        <dbReference type="SAM" id="MobiDB-lite"/>
    </source>
</evidence>
<dbReference type="InterPro" id="IPR027443">
    <property type="entry name" value="IPNS-like_sf"/>
</dbReference>
<evidence type="ECO:0000259" key="5">
    <source>
        <dbReference type="Pfam" id="PF05118"/>
    </source>
</evidence>
<gene>
    <name evidence="6" type="ORF">BGE01nite_22560</name>
</gene>
<dbReference type="PANTHER" id="PTHR46332">
    <property type="entry name" value="ASPARTATE BETA-HYDROXYLASE DOMAIN-CONTAINING PROTEIN 2"/>
    <property type="match status" value="1"/>
</dbReference>
<dbReference type="GO" id="GO:0016020">
    <property type="term" value="C:membrane"/>
    <property type="evidence" value="ECO:0007669"/>
    <property type="project" value="TreeGrafter"/>
</dbReference>
<dbReference type="Pfam" id="PF05118">
    <property type="entry name" value="Asp_Arg_Hydrox"/>
    <property type="match status" value="1"/>
</dbReference>
<dbReference type="SUPFAM" id="SSF51197">
    <property type="entry name" value="Clavaminate synthase-like"/>
    <property type="match status" value="1"/>
</dbReference>
<name>A0A512M8B5_9BACT</name>
<comment type="caution">
    <text evidence="6">The sequence shown here is derived from an EMBL/GenBank/DDBJ whole genome shotgun (WGS) entry which is preliminary data.</text>
</comment>
<dbReference type="Gene3D" id="2.60.120.330">
    <property type="entry name" value="B-lactam Antibiotic, Isopenicillin N Synthase, Chain"/>
    <property type="match status" value="1"/>
</dbReference>